<dbReference type="AlphaFoldDB" id="A0A9J6EBA2"/>
<evidence type="ECO:0000313" key="1">
    <source>
        <dbReference type="EMBL" id="KAH8031357.1"/>
    </source>
</evidence>
<name>A0A9J6EBA2_RHIMP</name>
<comment type="caution">
    <text evidence="1">The sequence shown here is derived from an EMBL/GenBank/DDBJ whole genome shotgun (WGS) entry which is preliminary data.</text>
</comment>
<evidence type="ECO:0000313" key="2">
    <source>
        <dbReference type="Proteomes" id="UP000821866"/>
    </source>
</evidence>
<accession>A0A9J6EBA2</accession>
<dbReference type="Gene3D" id="1.20.5.170">
    <property type="match status" value="1"/>
</dbReference>
<proteinExistence type="predicted"/>
<protein>
    <submittedName>
        <fullName evidence="1">Uncharacterized protein</fullName>
    </submittedName>
</protein>
<organism evidence="1 2">
    <name type="scientific">Rhipicephalus microplus</name>
    <name type="common">Cattle tick</name>
    <name type="synonym">Boophilus microplus</name>
    <dbReference type="NCBI Taxonomy" id="6941"/>
    <lineage>
        <taxon>Eukaryota</taxon>
        <taxon>Metazoa</taxon>
        <taxon>Ecdysozoa</taxon>
        <taxon>Arthropoda</taxon>
        <taxon>Chelicerata</taxon>
        <taxon>Arachnida</taxon>
        <taxon>Acari</taxon>
        <taxon>Parasitiformes</taxon>
        <taxon>Ixodida</taxon>
        <taxon>Ixodoidea</taxon>
        <taxon>Ixodidae</taxon>
        <taxon>Rhipicephalinae</taxon>
        <taxon>Rhipicephalus</taxon>
        <taxon>Boophilus</taxon>
    </lineage>
</organism>
<reference evidence="1" key="2">
    <citation type="submission" date="2021-09" db="EMBL/GenBank/DDBJ databases">
        <authorList>
            <person name="Jia N."/>
            <person name="Wang J."/>
            <person name="Shi W."/>
            <person name="Du L."/>
            <person name="Sun Y."/>
            <person name="Zhan W."/>
            <person name="Jiang J."/>
            <person name="Wang Q."/>
            <person name="Zhang B."/>
            <person name="Ji P."/>
            <person name="Sakyi L.B."/>
            <person name="Cui X."/>
            <person name="Yuan T."/>
            <person name="Jiang B."/>
            <person name="Yang W."/>
            <person name="Lam T.T.-Y."/>
            <person name="Chang Q."/>
            <person name="Ding S."/>
            <person name="Wang X."/>
            <person name="Zhu J."/>
            <person name="Ruan X."/>
            <person name="Zhao L."/>
            <person name="Wei J."/>
            <person name="Que T."/>
            <person name="Du C."/>
            <person name="Cheng J."/>
            <person name="Dai P."/>
            <person name="Han X."/>
            <person name="Huang E."/>
            <person name="Gao Y."/>
            <person name="Liu J."/>
            <person name="Shao H."/>
            <person name="Ye R."/>
            <person name="Li L."/>
            <person name="Wei W."/>
            <person name="Wang X."/>
            <person name="Wang C."/>
            <person name="Huo Q."/>
            <person name="Li W."/>
            <person name="Guo W."/>
            <person name="Chen H."/>
            <person name="Chen S."/>
            <person name="Zhou L."/>
            <person name="Zhou L."/>
            <person name="Ni X."/>
            <person name="Tian J."/>
            <person name="Zhou Y."/>
            <person name="Sheng Y."/>
            <person name="Liu T."/>
            <person name="Pan Y."/>
            <person name="Xia L."/>
            <person name="Li J."/>
            <person name="Zhao F."/>
            <person name="Cao W."/>
        </authorList>
    </citation>
    <scope>NUCLEOTIDE SEQUENCE</scope>
    <source>
        <strain evidence="1">Rmic-2018</strain>
        <tissue evidence="1">Larvae</tissue>
    </source>
</reference>
<dbReference type="Proteomes" id="UP000821866">
    <property type="component" value="Chromosome 3"/>
</dbReference>
<gene>
    <name evidence="1" type="ORF">HPB51_016415</name>
</gene>
<sequence length="203" mass="23188">MSLAAAAVNHDHMSYANSAAGQLEPMPCDTDHFFAHCADVSPDKWEARMRTLVVLHADLLQYQEDVIADRNREIEELRIQLHKVAVTHQYLWYRAYYYLYRYYLYLRGNEQPKRQRLNSPSPEAAAQRTEECSRQLRLLEETKTEAQQPHREFKQEVRDLRSSLERVAAAGERIAAALDLLVGALVPGHVMAAAPPNPPPPSP</sequence>
<dbReference type="EMBL" id="JABSTU010000005">
    <property type="protein sequence ID" value="KAH8031357.1"/>
    <property type="molecule type" value="Genomic_DNA"/>
</dbReference>
<keyword evidence="2" id="KW-1185">Reference proteome</keyword>
<reference evidence="1" key="1">
    <citation type="journal article" date="2020" name="Cell">
        <title>Large-Scale Comparative Analyses of Tick Genomes Elucidate Their Genetic Diversity and Vector Capacities.</title>
        <authorList>
            <consortium name="Tick Genome and Microbiome Consortium (TIGMIC)"/>
            <person name="Jia N."/>
            <person name="Wang J."/>
            <person name="Shi W."/>
            <person name="Du L."/>
            <person name="Sun Y."/>
            <person name="Zhan W."/>
            <person name="Jiang J.F."/>
            <person name="Wang Q."/>
            <person name="Zhang B."/>
            <person name="Ji P."/>
            <person name="Bell-Sakyi L."/>
            <person name="Cui X.M."/>
            <person name="Yuan T.T."/>
            <person name="Jiang B.G."/>
            <person name="Yang W.F."/>
            <person name="Lam T.T."/>
            <person name="Chang Q.C."/>
            <person name="Ding S.J."/>
            <person name="Wang X.J."/>
            <person name="Zhu J.G."/>
            <person name="Ruan X.D."/>
            <person name="Zhao L."/>
            <person name="Wei J.T."/>
            <person name="Ye R.Z."/>
            <person name="Que T.C."/>
            <person name="Du C.H."/>
            <person name="Zhou Y.H."/>
            <person name="Cheng J.X."/>
            <person name="Dai P.F."/>
            <person name="Guo W.B."/>
            <person name="Han X.H."/>
            <person name="Huang E.J."/>
            <person name="Li L.F."/>
            <person name="Wei W."/>
            <person name="Gao Y.C."/>
            <person name="Liu J.Z."/>
            <person name="Shao H.Z."/>
            <person name="Wang X."/>
            <person name="Wang C.C."/>
            <person name="Yang T.C."/>
            <person name="Huo Q.B."/>
            <person name="Li W."/>
            <person name="Chen H.Y."/>
            <person name="Chen S.E."/>
            <person name="Zhou L.G."/>
            <person name="Ni X.B."/>
            <person name="Tian J.H."/>
            <person name="Sheng Y."/>
            <person name="Liu T."/>
            <person name="Pan Y.S."/>
            <person name="Xia L.Y."/>
            <person name="Li J."/>
            <person name="Zhao F."/>
            <person name="Cao W.C."/>
        </authorList>
    </citation>
    <scope>NUCLEOTIDE SEQUENCE</scope>
    <source>
        <strain evidence="1">Rmic-2018</strain>
    </source>
</reference>